<dbReference type="CDD" id="cd12087">
    <property type="entry name" value="TM_EGFR-like"/>
    <property type="match status" value="1"/>
</dbReference>
<reference evidence="5" key="1">
    <citation type="journal article" date="2019" name="Int. J. Syst. Evol. Microbiol.">
        <title>The Global Catalogue of Microorganisms (GCM) 10K type strain sequencing project: providing services to taxonomists for standard genome sequencing and annotation.</title>
        <authorList>
            <consortium name="The Broad Institute Genomics Platform"/>
            <consortium name="The Broad Institute Genome Sequencing Center for Infectious Disease"/>
            <person name="Wu L."/>
            <person name="Ma J."/>
        </authorList>
    </citation>
    <scope>NUCLEOTIDE SEQUENCE [LARGE SCALE GENOMIC DNA]</scope>
    <source>
        <strain evidence="5">CCUG 54822</strain>
    </source>
</reference>
<evidence type="ECO:0000256" key="1">
    <source>
        <dbReference type="SAM" id="MobiDB-lite"/>
    </source>
</evidence>
<evidence type="ECO:0000259" key="3">
    <source>
        <dbReference type="Pfam" id="PF14257"/>
    </source>
</evidence>
<evidence type="ECO:0000256" key="2">
    <source>
        <dbReference type="SAM" id="Phobius"/>
    </source>
</evidence>
<dbReference type="InterPro" id="IPR025645">
    <property type="entry name" value="DUF4349"/>
</dbReference>
<keyword evidence="2" id="KW-1133">Transmembrane helix</keyword>
<dbReference type="Pfam" id="PF14257">
    <property type="entry name" value="DUF4349"/>
    <property type="match status" value="1"/>
</dbReference>
<gene>
    <name evidence="4" type="ORF">ACFQ4A_09215</name>
</gene>
<name>A0ABW3ZVP8_9BACI</name>
<comment type="caution">
    <text evidence="4">The sequence shown here is derived from an EMBL/GenBank/DDBJ whole genome shotgun (WGS) entry which is preliminary data.</text>
</comment>
<accession>A0ABW3ZVP8</accession>
<evidence type="ECO:0000313" key="4">
    <source>
        <dbReference type="EMBL" id="MFD1361832.1"/>
    </source>
</evidence>
<feature type="compositionally biased region" description="Acidic residues" evidence="1">
    <location>
        <begin position="33"/>
        <end position="42"/>
    </location>
</feature>
<sequence length="313" mass="35225">MKKELFMFMLSIGLLLTACSNESEEHDSMTDQADMDIEESETESTTLNATDDASMDKNVPTDQEQPESNEENAAQQADETNQDDRKVIYTANLRIEVKDYQKTVDAIQADASDSGGYIVESNMHEGNEEGLTTGRVTVRVPQDQFQAFIQMVEDGSSNVLESSTSGQDVTEEYVDLESRLDSKQVVEERLLSFMEQADETEDLLKISDDLADVQQEIEEITGRMHYLDNKVDLATVTIRIEENNVSLSGEDDLNTWDKTKGQFMKSINFLLSVFSGLFVFMIGGLPVLIILAIIGGGAFWMIRKRKKRHQENE</sequence>
<keyword evidence="2" id="KW-0812">Transmembrane</keyword>
<feature type="domain" description="DUF4349" evidence="3">
    <location>
        <begin position="85"/>
        <end position="300"/>
    </location>
</feature>
<dbReference type="Proteomes" id="UP001597178">
    <property type="component" value="Unassembled WGS sequence"/>
</dbReference>
<protein>
    <submittedName>
        <fullName evidence="4">DUF4349 domain-containing protein</fullName>
    </submittedName>
</protein>
<dbReference type="PROSITE" id="PS51257">
    <property type="entry name" value="PROKAR_LIPOPROTEIN"/>
    <property type="match status" value="1"/>
</dbReference>
<dbReference type="RefSeq" id="WP_382399766.1">
    <property type="nucleotide sequence ID" value="NZ_JBHTNH010000019.1"/>
</dbReference>
<feature type="region of interest" description="Disordered" evidence="1">
    <location>
        <begin position="23"/>
        <end position="85"/>
    </location>
</feature>
<keyword evidence="5" id="KW-1185">Reference proteome</keyword>
<keyword evidence="2" id="KW-0472">Membrane</keyword>
<feature type="transmembrane region" description="Helical" evidence="2">
    <location>
        <begin position="269"/>
        <end position="302"/>
    </location>
</feature>
<proteinExistence type="predicted"/>
<dbReference type="EMBL" id="JBHTNH010000019">
    <property type="protein sequence ID" value="MFD1361832.1"/>
    <property type="molecule type" value="Genomic_DNA"/>
</dbReference>
<evidence type="ECO:0000313" key="5">
    <source>
        <dbReference type="Proteomes" id="UP001597178"/>
    </source>
</evidence>
<organism evidence="4 5">
    <name type="scientific">Lentibacillus salinarum</name>
    <dbReference type="NCBI Taxonomy" id="446820"/>
    <lineage>
        <taxon>Bacteria</taxon>
        <taxon>Bacillati</taxon>
        <taxon>Bacillota</taxon>
        <taxon>Bacilli</taxon>
        <taxon>Bacillales</taxon>
        <taxon>Bacillaceae</taxon>
        <taxon>Lentibacillus</taxon>
    </lineage>
</organism>